<dbReference type="OrthoDB" id="6247875at2759"/>
<evidence type="ECO:0000256" key="2">
    <source>
        <dbReference type="SAM" id="MobiDB-lite"/>
    </source>
</evidence>
<keyword evidence="1" id="KW-0238">DNA-binding</keyword>
<dbReference type="AlphaFoldDB" id="A0A9N8UZP1"/>
<feature type="domain" description="HMG box" evidence="3">
    <location>
        <begin position="51"/>
        <end position="119"/>
    </location>
</feature>
<dbReference type="EMBL" id="CAJVPK010000048">
    <property type="protein sequence ID" value="CAG8437786.1"/>
    <property type="molecule type" value="Genomic_DNA"/>
</dbReference>
<gene>
    <name evidence="4" type="ORF">DEBURN_LOCUS1170</name>
</gene>
<dbReference type="GO" id="GO:0005634">
    <property type="term" value="C:nucleus"/>
    <property type="evidence" value="ECO:0007669"/>
    <property type="project" value="UniProtKB-UniRule"/>
</dbReference>
<feature type="region of interest" description="Disordered" evidence="2">
    <location>
        <begin position="1"/>
        <end position="52"/>
    </location>
</feature>
<keyword evidence="5" id="KW-1185">Reference proteome</keyword>
<keyword evidence="1" id="KW-0539">Nucleus</keyword>
<dbReference type="Gene3D" id="1.10.30.10">
    <property type="entry name" value="High mobility group box domain"/>
    <property type="match status" value="1"/>
</dbReference>
<feature type="compositionally biased region" description="Polar residues" evidence="2">
    <location>
        <begin position="36"/>
        <end position="45"/>
    </location>
</feature>
<dbReference type="GO" id="GO:0003677">
    <property type="term" value="F:DNA binding"/>
    <property type="evidence" value="ECO:0007669"/>
    <property type="project" value="UniProtKB-UniRule"/>
</dbReference>
<dbReference type="InterPro" id="IPR009071">
    <property type="entry name" value="HMG_box_dom"/>
</dbReference>
<feature type="compositionally biased region" description="Polar residues" evidence="2">
    <location>
        <begin position="15"/>
        <end position="24"/>
    </location>
</feature>
<evidence type="ECO:0000259" key="3">
    <source>
        <dbReference type="PROSITE" id="PS50118"/>
    </source>
</evidence>
<evidence type="ECO:0000256" key="1">
    <source>
        <dbReference type="PROSITE-ProRule" id="PRU00267"/>
    </source>
</evidence>
<dbReference type="Pfam" id="PF00505">
    <property type="entry name" value="HMG_box"/>
    <property type="match status" value="1"/>
</dbReference>
<dbReference type="SMART" id="SM00398">
    <property type="entry name" value="HMG"/>
    <property type="match status" value="1"/>
</dbReference>
<name>A0A9N8UZP1_9GLOM</name>
<dbReference type="Proteomes" id="UP000789706">
    <property type="component" value="Unassembled WGS sequence"/>
</dbReference>
<organism evidence="4 5">
    <name type="scientific">Diversispora eburnea</name>
    <dbReference type="NCBI Taxonomy" id="1213867"/>
    <lineage>
        <taxon>Eukaryota</taxon>
        <taxon>Fungi</taxon>
        <taxon>Fungi incertae sedis</taxon>
        <taxon>Mucoromycota</taxon>
        <taxon>Glomeromycotina</taxon>
        <taxon>Glomeromycetes</taxon>
        <taxon>Diversisporales</taxon>
        <taxon>Diversisporaceae</taxon>
        <taxon>Diversispora</taxon>
    </lineage>
</organism>
<accession>A0A9N8UZP1</accession>
<evidence type="ECO:0000313" key="4">
    <source>
        <dbReference type="EMBL" id="CAG8437786.1"/>
    </source>
</evidence>
<protein>
    <submittedName>
        <fullName evidence="4">7770_t:CDS:1</fullName>
    </submittedName>
</protein>
<comment type="caution">
    <text evidence="4">The sequence shown here is derived from an EMBL/GenBank/DDBJ whole genome shotgun (WGS) entry which is preliminary data.</text>
</comment>
<dbReference type="PROSITE" id="PS50118">
    <property type="entry name" value="HMG_BOX_2"/>
    <property type="match status" value="1"/>
</dbReference>
<dbReference type="InterPro" id="IPR036910">
    <property type="entry name" value="HMG_box_dom_sf"/>
</dbReference>
<evidence type="ECO:0000313" key="5">
    <source>
        <dbReference type="Proteomes" id="UP000789706"/>
    </source>
</evidence>
<dbReference type="SUPFAM" id="SSF47095">
    <property type="entry name" value="HMG-box"/>
    <property type="match status" value="1"/>
</dbReference>
<reference evidence="4" key="1">
    <citation type="submission" date="2021-06" db="EMBL/GenBank/DDBJ databases">
        <authorList>
            <person name="Kallberg Y."/>
            <person name="Tangrot J."/>
            <person name="Rosling A."/>
        </authorList>
    </citation>
    <scope>NUCLEOTIDE SEQUENCE</scope>
    <source>
        <strain evidence="4">AZ414A</strain>
    </source>
</reference>
<proteinExistence type="predicted"/>
<sequence length="210" mass="24493">MEEQSITSDDKNFQNEKFSSSSIDASLVRPPFPPRITSSDLVSNKKNGDMPSRSPNAFMIYRKLFVDSLHNEGHYLSMTSASSLASASWGTERESVKAEYKRLADEAKSQHLKLFSNKIIRKKRNRKNRNTANQTTSWFNLIPKIPETPELNLENNFDFTAINLELYNQDLYYYNDNGNLLIQAQIYEQIQQQPDYYSNYSNYFNPWPFQ</sequence>
<feature type="DNA-binding region" description="HMG box" evidence="1">
    <location>
        <begin position="51"/>
        <end position="119"/>
    </location>
</feature>